<dbReference type="PANTHER" id="PTHR35315">
    <property type="entry name" value="ACI13"/>
    <property type="match status" value="1"/>
</dbReference>
<comment type="caution">
    <text evidence="2">The sequence shown here is derived from an EMBL/GenBank/DDBJ whole genome shotgun (WGS) entry which is preliminary data.</text>
</comment>
<dbReference type="PANTHER" id="PTHR35315:SF1">
    <property type="entry name" value="RAB6-INTERACTING GOLGIN"/>
    <property type="match status" value="1"/>
</dbReference>
<dbReference type="EMBL" id="JACGWM010000005">
    <property type="protein sequence ID" value="KAL0371636.1"/>
    <property type="molecule type" value="Genomic_DNA"/>
</dbReference>
<gene>
    <name evidence="2" type="ORF">Scaly_0845200</name>
</gene>
<feature type="compositionally biased region" description="Polar residues" evidence="1">
    <location>
        <begin position="81"/>
        <end position="97"/>
    </location>
</feature>
<feature type="region of interest" description="Disordered" evidence="1">
    <location>
        <begin position="44"/>
        <end position="140"/>
    </location>
</feature>
<evidence type="ECO:0000256" key="1">
    <source>
        <dbReference type="SAM" id="MobiDB-lite"/>
    </source>
</evidence>
<evidence type="ECO:0000313" key="2">
    <source>
        <dbReference type="EMBL" id="KAL0371636.1"/>
    </source>
</evidence>
<reference evidence="2" key="2">
    <citation type="journal article" date="2024" name="Plant">
        <title>Genomic evolution and insights into agronomic trait innovations of Sesamum species.</title>
        <authorList>
            <person name="Miao H."/>
            <person name="Wang L."/>
            <person name="Qu L."/>
            <person name="Liu H."/>
            <person name="Sun Y."/>
            <person name="Le M."/>
            <person name="Wang Q."/>
            <person name="Wei S."/>
            <person name="Zheng Y."/>
            <person name="Lin W."/>
            <person name="Duan Y."/>
            <person name="Cao H."/>
            <person name="Xiong S."/>
            <person name="Wang X."/>
            <person name="Wei L."/>
            <person name="Li C."/>
            <person name="Ma Q."/>
            <person name="Ju M."/>
            <person name="Zhao R."/>
            <person name="Li G."/>
            <person name="Mu C."/>
            <person name="Tian Q."/>
            <person name="Mei H."/>
            <person name="Zhang T."/>
            <person name="Gao T."/>
            <person name="Zhang H."/>
        </authorList>
    </citation>
    <scope>NUCLEOTIDE SEQUENCE</scope>
    <source>
        <strain evidence="2">KEN8</strain>
    </source>
</reference>
<feature type="compositionally biased region" description="Polar residues" evidence="1">
    <location>
        <begin position="47"/>
        <end position="61"/>
    </location>
</feature>
<organism evidence="2">
    <name type="scientific">Sesamum calycinum</name>
    <dbReference type="NCBI Taxonomy" id="2727403"/>
    <lineage>
        <taxon>Eukaryota</taxon>
        <taxon>Viridiplantae</taxon>
        <taxon>Streptophyta</taxon>
        <taxon>Embryophyta</taxon>
        <taxon>Tracheophyta</taxon>
        <taxon>Spermatophyta</taxon>
        <taxon>Magnoliopsida</taxon>
        <taxon>eudicotyledons</taxon>
        <taxon>Gunneridae</taxon>
        <taxon>Pentapetalae</taxon>
        <taxon>asterids</taxon>
        <taxon>lamiids</taxon>
        <taxon>Lamiales</taxon>
        <taxon>Pedaliaceae</taxon>
        <taxon>Sesamum</taxon>
    </lineage>
</organism>
<proteinExistence type="predicted"/>
<dbReference type="AlphaFoldDB" id="A0AAW2QWI2"/>
<protein>
    <submittedName>
        <fullName evidence="2">Uncharacterized protein</fullName>
    </submittedName>
</protein>
<name>A0AAW2QWI2_9LAMI</name>
<accession>A0AAW2QWI2</accession>
<sequence length="140" mass="14541">MPKLEKLTALEKLLGMPTPKPAEIGLLKEGILVNGRSLTIDKDGNQRLAQASTTQDSSVVPSTPEPASGTVGSIVTEDNARNSPVKGQNQHPSTDGDQSGKKKNSTYIHGKVRGTGAVSKVRAPLAPGWTGAGFDVDGRG</sequence>
<reference evidence="2" key="1">
    <citation type="submission" date="2020-06" db="EMBL/GenBank/DDBJ databases">
        <authorList>
            <person name="Li T."/>
            <person name="Hu X."/>
            <person name="Zhang T."/>
            <person name="Song X."/>
            <person name="Zhang H."/>
            <person name="Dai N."/>
            <person name="Sheng W."/>
            <person name="Hou X."/>
            <person name="Wei L."/>
        </authorList>
    </citation>
    <scope>NUCLEOTIDE SEQUENCE</scope>
    <source>
        <strain evidence="2">KEN8</strain>
        <tissue evidence="2">Leaf</tissue>
    </source>
</reference>